<reference evidence="2 3" key="2">
    <citation type="journal article" date="2013" name="IMA Fungus">
        <title>IMA Genome-F 1: Ceratocystis fimbriata: Draft nuclear genome sequence for the plant pathogen, Ceratocystis fimbriata.</title>
        <authorList>
            <person name="Wilken P.M."/>
            <person name="Steenkamp E.T."/>
            <person name="Wingfield M.J."/>
            <person name="de Beer Z.W."/>
            <person name="Wingfield B.D."/>
        </authorList>
    </citation>
    <scope>NUCLEOTIDE SEQUENCE [LARGE SCALE GENOMIC DNA]</scope>
    <source>
        <strain evidence="2 3">CBS 114723</strain>
    </source>
</reference>
<evidence type="ECO:0000256" key="1">
    <source>
        <dbReference type="SAM" id="MobiDB-lite"/>
    </source>
</evidence>
<gene>
    <name evidence="2" type="ORF">CFIMG_007911RA</name>
</gene>
<evidence type="ECO:0000313" key="3">
    <source>
        <dbReference type="Proteomes" id="UP000222788"/>
    </source>
</evidence>
<dbReference type="Proteomes" id="UP000222788">
    <property type="component" value="Unassembled WGS sequence"/>
</dbReference>
<dbReference type="EMBL" id="APWK03000259">
    <property type="protein sequence ID" value="PHH49145.1"/>
    <property type="molecule type" value="Genomic_DNA"/>
</dbReference>
<feature type="compositionally biased region" description="Polar residues" evidence="1">
    <location>
        <begin position="184"/>
        <end position="202"/>
    </location>
</feature>
<accession>A0A2C5WQA9</accession>
<dbReference type="InterPro" id="IPR036875">
    <property type="entry name" value="Znf_CCHC_sf"/>
</dbReference>
<reference evidence="2 3" key="1">
    <citation type="journal article" date="2013" name="Fungal Biol.">
        <title>Analysis of microsatellite markers in the genome of the plant pathogen Ceratocystis fimbriata.</title>
        <authorList>
            <person name="Simpson M.C."/>
            <person name="Wilken P.M."/>
            <person name="Coetzee M.P."/>
            <person name="Wingfield M.J."/>
            <person name="Wingfield B.D."/>
        </authorList>
    </citation>
    <scope>NUCLEOTIDE SEQUENCE [LARGE SCALE GENOMIC DNA]</scope>
    <source>
        <strain evidence="2 3">CBS 114723</strain>
    </source>
</reference>
<dbReference type="Pfam" id="PF14223">
    <property type="entry name" value="Retrotran_gag_2"/>
    <property type="match status" value="1"/>
</dbReference>
<evidence type="ECO:0000313" key="2">
    <source>
        <dbReference type="EMBL" id="PHH49145.1"/>
    </source>
</evidence>
<name>A0A2C5WQA9_9PEZI</name>
<dbReference type="GO" id="GO:0003676">
    <property type="term" value="F:nucleic acid binding"/>
    <property type="evidence" value="ECO:0007669"/>
    <property type="project" value="InterPro"/>
</dbReference>
<protein>
    <recommendedName>
        <fullName evidence="4">CCHC-type domain-containing protein</fullName>
    </recommendedName>
</protein>
<organism evidence="2 3">
    <name type="scientific">Ceratocystis fimbriata CBS 114723</name>
    <dbReference type="NCBI Taxonomy" id="1035309"/>
    <lineage>
        <taxon>Eukaryota</taxon>
        <taxon>Fungi</taxon>
        <taxon>Dikarya</taxon>
        <taxon>Ascomycota</taxon>
        <taxon>Pezizomycotina</taxon>
        <taxon>Sordariomycetes</taxon>
        <taxon>Hypocreomycetidae</taxon>
        <taxon>Microascales</taxon>
        <taxon>Ceratocystidaceae</taxon>
        <taxon>Ceratocystis</taxon>
    </lineage>
</organism>
<evidence type="ECO:0008006" key="4">
    <source>
        <dbReference type="Google" id="ProtNLM"/>
    </source>
</evidence>
<feature type="region of interest" description="Disordered" evidence="1">
    <location>
        <begin position="184"/>
        <end position="204"/>
    </location>
</feature>
<dbReference type="SUPFAM" id="SSF57756">
    <property type="entry name" value="Retrovirus zinc finger-like domains"/>
    <property type="match status" value="1"/>
</dbReference>
<dbReference type="AlphaFoldDB" id="A0A2C5WQA9"/>
<sequence length="249" mass="29167">MIRNLKGAEVLYLFKDLEEEELKNAMDVEKNEQQKAKDASVALNLIHAGLDETAIRYLKSISDVSKCWKLLKQRYQISESSRHAAMMTEIHQEMKWKEGDRMLPKWLEIRNMVGQFTEFEKIIEDSDTTCIFSRFAATLWTYHLPPPLAAKLNHHLMTSNAKWTDIMSRIDSEIPSIPRAQLRSQQKVNENQVPNQPRTEQTQQRHKIKCHFCEKIGHRESECRGKKAWEQRRVAANMSQLDKDKSSEE</sequence>
<proteinExistence type="predicted"/>
<keyword evidence="3" id="KW-1185">Reference proteome</keyword>
<comment type="caution">
    <text evidence="2">The sequence shown here is derived from an EMBL/GenBank/DDBJ whole genome shotgun (WGS) entry which is preliminary data.</text>
</comment>
<dbReference type="GO" id="GO:0008270">
    <property type="term" value="F:zinc ion binding"/>
    <property type="evidence" value="ECO:0007669"/>
    <property type="project" value="InterPro"/>
</dbReference>